<dbReference type="Proteomes" id="UP000826014">
    <property type="component" value="Chromosome"/>
</dbReference>
<accession>A0ABX8V0A9</accession>
<evidence type="ECO:0000313" key="2">
    <source>
        <dbReference type="Proteomes" id="UP000826014"/>
    </source>
</evidence>
<gene>
    <name evidence="1" type="ORF">RHABOEDO_000847</name>
</gene>
<keyword evidence="2" id="KW-1185">Reference proteome</keyword>
<proteinExistence type="predicted"/>
<sequence length="52" mass="6128">MVYFYDESLSYTIREVITNLNELRKKIILLFGEIAARMYGLIQKNRAVGLEM</sequence>
<evidence type="ECO:0000313" key="1">
    <source>
        <dbReference type="EMBL" id="QYF48648.1"/>
    </source>
</evidence>
<dbReference type="EMBL" id="CP075587">
    <property type="protein sequence ID" value="QYF48648.1"/>
    <property type="molecule type" value="Genomic_DNA"/>
</dbReference>
<dbReference type="RefSeq" id="WP_215216961.1">
    <property type="nucleotide sequence ID" value="NZ_CP075587.1"/>
</dbReference>
<name>A0ABX8V0A9_9BACT</name>
<protein>
    <submittedName>
        <fullName evidence="1">Uncharacterized protein</fullName>
    </submittedName>
</protein>
<organism evidence="1 2">
    <name type="scientific">Candidatus Rhabdochlamydia oedothoracis</name>
    <dbReference type="NCBI Taxonomy" id="2720720"/>
    <lineage>
        <taxon>Bacteria</taxon>
        <taxon>Pseudomonadati</taxon>
        <taxon>Chlamydiota</taxon>
        <taxon>Chlamydiia</taxon>
        <taxon>Parachlamydiales</taxon>
        <taxon>Candidatus Rhabdochlamydiaceae</taxon>
        <taxon>Candidatus Rhabdochlamydia</taxon>
    </lineage>
</organism>
<reference evidence="1 2" key="1">
    <citation type="journal article" date="2022" name="bioRxiv">
        <title>Ecology and evolution of chlamydial symbionts of arthropods.</title>
        <authorList>
            <person name="Halter T."/>
            <person name="Koestlbacher S."/>
            <person name="Collingro A."/>
            <person name="Sixt B.S."/>
            <person name="Toenshoff E.R."/>
            <person name="Hendrickx F."/>
            <person name="Kostanjsek R."/>
            <person name="Horn M."/>
        </authorList>
    </citation>
    <scope>NUCLEOTIDE SEQUENCE [LARGE SCALE GENOMIC DNA]</scope>
    <source>
        <strain evidence="1">W744xW776</strain>
    </source>
</reference>